<evidence type="ECO:0000256" key="4">
    <source>
        <dbReference type="ARBA" id="ARBA00023242"/>
    </source>
</evidence>
<proteinExistence type="predicted"/>
<sequence>MEAPSNEVSYLTDEIVTKSRPILYRELSRSLSIPISKAKMTLLEYYLKNTDTLSASFVITGKGQDGSKMIKFCATESVVEDSMNLFKAISTIHVYSVQKKELCLTLNDIAREGLKIRSCLSDIEEYQRNGIIIGTKISHLPVQKMPASSPIKTQVSEGNVEANKRTSVKNTGLPSSYVSRKQQNQATPKASGLSYVSRKGEKSVPQKRVHTEPESEPAKPSYQYKSRKVEQKQPRERVIVDHNNYVVEEDDEKPRVTRPPTTKLADMFLDDEDETFEFSDDTNDEHGNDKNDKYSNDVRESRLPEKIIPEEENTNLVESSPEEEGNNDANANQGNQDEIITEVDEEGYTVTRRKPRTMGSPSSSSSRNMHPNKIVKPTPTSVKTKKTKDTNKKKTQSSLLNFFGKK</sequence>
<feature type="compositionally biased region" description="Polar residues" evidence="5">
    <location>
        <begin position="168"/>
        <end position="188"/>
    </location>
</feature>
<feature type="compositionally biased region" description="Basic and acidic residues" evidence="5">
    <location>
        <begin position="284"/>
        <end position="309"/>
    </location>
</feature>
<accession>A0AAI9T1Y4</accession>
<comment type="subcellular location">
    <subcellularLocation>
        <location evidence="1">Nucleus</location>
    </subcellularLocation>
</comment>
<dbReference type="Gene3D" id="3.90.1030.20">
    <property type="entry name" value="DNA polymerase delta, p66 (Cdc27) subunit, wHTH domain"/>
    <property type="match status" value="1"/>
</dbReference>
<organism evidence="6 7">
    <name type="scientific">Candida oxycetoniae</name>
    <dbReference type="NCBI Taxonomy" id="497107"/>
    <lineage>
        <taxon>Eukaryota</taxon>
        <taxon>Fungi</taxon>
        <taxon>Dikarya</taxon>
        <taxon>Ascomycota</taxon>
        <taxon>Saccharomycotina</taxon>
        <taxon>Pichiomycetes</taxon>
        <taxon>Debaryomycetaceae</taxon>
        <taxon>Candida/Lodderomyces clade</taxon>
        <taxon>Candida</taxon>
    </lineage>
</organism>
<dbReference type="AlphaFoldDB" id="A0AAI9T1Y4"/>
<evidence type="ECO:0000256" key="5">
    <source>
        <dbReference type="SAM" id="MobiDB-lite"/>
    </source>
</evidence>
<dbReference type="PANTHER" id="PTHR17598">
    <property type="entry name" value="DNA POLYMERASE DELTA SUBUNIT 3"/>
    <property type="match status" value="1"/>
</dbReference>
<evidence type="ECO:0000256" key="1">
    <source>
        <dbReference type="ARBA" id="ARBA00004123"/>
    </source>
</evidence>
<dbReference type="GO" id="GO:0006271">
    <property type="term" value="P:DNA strand elongation involved in DNA replication"/>
    <property type="evidence" value="ECO:0007669"/>
    <property type="project" value="TreeGrafter"/>
</dbReference>
<feature type="compositionally biased region" description="Acidic residues" evidence="5">
    <location>
        <begin position="268"/>
        <end position="283"/>
    </location>
</feature>
<dbReference type="EMBL" id="JAHUZD010000018">
    <property type="protein sequence ID" value="KAI3407040.2"/>
    <property type="molecule type" value="Genomic_DNA"/>
</dbReference>
<name>A0AAI9T1Y4_9ASCO</name>
<evidence type="ECO:0000256" key="2">
    <source>
        <dbReference type="ARBA" id="ARBA00017589"/>
    </source>
</evidence>
<reference evidence="6" key="1">
    <citation type="journal article" date="2022" name="DNA Res.">
        <title>Genome analysis of five recently described species of the CUG-Ser clade uncovers Candida theae as a new hybrid lineage with pathogenic potential in the Candida parapsilosis species complex.</title>
        <authorList>
            <person name="Mixao V."/>
            <person name="Del Olmo V."/>
            <person name="Hegedusova E."/>
            <person name="Saus E."/>
            <person name="Pryszcz L."/>
            <person name="Cillingova A."/>
            <person name="Nosek J."/>
            <person name="Gabaldon T."/>
        </authorList>
    </citation>
    <scope>NUCLEOTIDE SEQUENCE</scope>
    <source>
        <strain evidence="6">CBS 10844</strain>
    </source>
</reference>
<dbReference type="GO" id="GO:1904161">
    <property type="term" value="P:DNA synthesis involved in UV-damage excision repair"/>
    <property type="evidence" value="ECO:0007669"/>
    <property type="project" value="TreeGrafter"/>
</dbReference>
<feature type="compositionally biased region" description="Basic and acidic residues" evidence="5">
    <location>
        <begin position="227"/>
        <end position="240"/>
    </location>
</feature>
<comment type="caution">
    <text evidence="6">The sequence shown here is derived from an EMBL/GenBank/DDBJ whole genome shotgun (WGS) entry which is preliminary data.</text>
</comment>
<dbReference type="InterPro" id="IPR019038">
    <property type="entry name" value="POLD3"/>
</dbReference>
<evidence type="ECO:0000256" key="3">
    <source>
        <dbReference type="ARBA" id="ARBA00022705"/>
    </source>
</evidence>
<keyword evidence="3" id="KW-0235">DNA replication</keyword>
<dbReference type="PANTHER" id="PTHR17598:SF13">
    <property type="entry name" value="DNA POLYMERASE DELTA SUBUNIT 3"/>
    <property type="match status" value="1"/>
</dbReference>
<protein>
    <recommendedName>
        <fullName evidence="2">DNA polymerase delta subunit 3</fullName>
    </recommendedName>
</protein>
<dbReference type="Proteomes" id="UP001202479">
    <property type="component" value="Unassembled WGS sequence"/>
</dbReference>
<feature type="compositionally biased region" description="Basic and acidic residues" evidence="5">
    <location>
        <begin position="198"/>
        <end position="217"/>
    </location>
</feature>
<keyword evidence="4" id="KW-0539">Nucleus</keyword>
<dbReference type="InterPro" id="IPR041913">
    <property type="entry name" value="POLD3_sf"/>
</dbReference>
<dbReference type="GeneID" id="73377745"/>
<feature type="region of interest" description="Disordered" evidence="5">
    <location>
        <begin position="144"/>
        <end position="406"/>
    </location>
</feature>
<dbReference type="GO" id="GO:0003887">
    <property type="term" value="F:DNA-directed DNA polymerase activity"/>
    <property type="evidence" value="ECO:0007669"/>
    <property type="project" value="TreeGrafter"/>
</dbReference>
<dbReference type="GO" id="GO:0006297">
    <property type="term" value="P:nucleotide-excision repair, DNA gap filling"/>
    <property type="evidence" value="ECO:0007669"/>
    <property type="project" value="TreeGrafter"/>
</dbReference>
<feature type="compositionally biased region" description="Low complexity" evidence="5">
    <location>
        <begin position="327"/>
        <end position="338"/>
    </location>
</feature>
<gene>
    <name evidence="6" type="ORF">KGF56_000128</name>
</gene>
<keyword evidence="7" id="KW-1185">Reference proteome</keyword>
<dbReference type="Pfam" id="PF09507">
    <property type="entry name" value="CDC27"/>
    <property type="match status" value="1"/>
</dbReference>
<dbReference type="RefSeq" id="XP_049182785.1">
    <property type="nucleotide sequence ID" value="XM_049322386.1"/>
</dbReference>
<dbReference type="GO" id="GO:0043625">
    <property type="term" value="C:delta DNA polymerase complex"/>
    <property type="evidence" value="ECO:0007669"/>
    <property type="project" value="InterPro"/>
</dbReference>
<evidence type="ECO:0000313" key="7">
    <source>
        <dbReference type="Proteomes" id="UP001202479"/>
    </source>
</evidence>
<evidence type="ECO:0000313" key="6">
    <source>
        <dbReference type="EMBL" id="KAI3407040.2"/>
    </source>
</evidence>